<proteinExistence type="predicted"/>
<dbReference type="GO" id="GO:0004867">
    <property type="term" value="F:serine-type endopeptidase inhibitor activity"/>
    <property type="evidence" value="ECO:0007669"/>
    <property type="project" value="UniProtKB-KW"/>
</dbReference>
<dbReference type="PROSITE" id="PS50279">
    <property type="entry name" value="BPTI_KUNITZ_2"/>
    <property type="match status" value="1"/>
</dbReference>
<dbReference type="Pfam" id="PF00014">
    <property type="entry name" value="Kunitz_BPTI"/>
    <property type="match status" value="1"/>
</dbReference>
<evidence type="ECO:0000256" key="3">
    <source>
        <dbReference type="ARBA" id="ARBA00023157"/>
    </source>
</evidence>
<dbReference type="InterPro" id="IPR020901">
    <property type="entry name" value="Prtase_inh_Kunz-CS"/>
</dbReference>
<dbReference type="InterPro" id="IPR036880">
    <property type="entry name" value="Kunitz_BPTI_sf"/>
</dbReference>
<dbReference type="PANTHER" id="PTHR47247">
    <property type="entry name" value="KUNITZ-TYPE PROTEASE INHIBITOR 2"/>
    <property type="match status" value="1"/>
</dbReference>
<protein>
    <submittedName>
        <fullName evidence="5">BPTI/Kunitz inhibitor domain-containing protein</fullName>
    </submittedName>
</protein>
<evidence type="ECO:0000256" key="1">
    <source>
        <dbReference type="ARBA" id="ARBA00022690"/>
    </source>
</evidence>
<keyword evidence="2" id="KW-0722">Serine protease inhibitor</keyword>
<keyword evidence="3" id="KW-1015">Disulfide bond</keyword>
<dbReference type="PROSITE" id="PS00280">
    <property type="entry name" value="BPTI_KUNITZ_1"/>
    <property type="match status" value="1"/>
</dbReference>
<feature type="domain" description="BPTI/Kunitz inhibitor" evidence="4">
    <location>
        <begin position="1"/>
        <end position="36"/>
    </location>
</feature>
<accession>A0A183SXG6</accession>
<name>A0A183SXG6_SCHSO</name>
<organism evidence="5">
    <name type="scientific">Schistocephalus solidus</name>
    <name type="common">Tapeworm</name>
    <dbReference type="NCBI Taxonomy" id="70667"/>
    <lineage>
        <taxon>Eukaryota</taxon>
        <taxon>Metazoa</taxon>
        <taxon>Spiralia</taxon>
        <taxon>Lophotrochozoa</taxon>
        <taxon>Platyhelminthes</taxon>
        <taxon>Cestoda</taxon>
        <taxon>Eucestoda</taxon>
        <taxon>Diphyllobothriidea</taxon>
        <taxon>Diphyllobothriidae</taxon>
        <taxon>Schistocephalus</taxon>
    </lineage>
</organism>
<dbReference type="AlphaFoldDB" id="A0A183SXG6"/>
<sequence length="41" mass="4503">LFYFDASDGTCKSFIYGGCRGNKNNFLSKHACVQTCKGFSS</sequence>
<dbReference type="SUPFAM" id="SSF57362">
    <property type="entry name" value="BPTI-like"/>
    <property type="match status" value="1"/>
</dbReference>
<dbReference type="SMART" id="SM00131">
    <property type="entry name" value="KU"/>
    <property type="match status" value="1"/>
</dbReference>
<evidence type="ECO:0000313" key="5">
    <source>
        <dbReference type="WBParaSite" id="SSLN_0000925501-mRNA-1"/>
    </source>
</evidence>
<evidence type="ECO:0000256" key="2">
    <source>
        <dbReference type="ARBA" id="ARBA00022900"/>
    </source>
</evidence>
<dbReference type="PRINTS" id="PR00759">
    <property type="entry name" value="BASICPTASE"/>
</dbReference>
<keyword evidence="1" id="KW-0646">Protease inhibitor</keyword>
<dbReference type="WBParaSite" id="SSLN_0000925501-mRNA-1">
    <property type="protein sequence ID" value="SSLN_0000925501-mRNA-1"/>
    <property type="gene ID" value="SSLN_0000925501"/>
</dbReference>
<dbReference type="InterPro" id="IPR002223">
    <property type="entry name" value="Kunitz_BPTI"/>
</dbReference>
<dbReference type="PANTHER" id="PTHR47247:SF1">
    <property type="entry name" value="KUNITZ-TYPE PROTEASE INHIBITOR 2"/>
    <property type="match status" value="1"/>
</dbReference>
<reference evidence="5" key="1">
    <citation type="submission" date="2016-06" db="UniProtKB">
        <authorList>
            <consortium name="WormBaseParasite"/>
        </authorList>
    </citation>
    <scope>IDENTIFICATION</scope>
</reference>
<evidence type="ECO:0000259" key="4">
    <source>
        <dbReference type="PROSITE" id="PS50279"/>
    </source>
</evidence>
<dbReference type="Gene3D" id="4.10.410.10">
    <property type="entry name" value="Pancreatic trypsin inhibitor Kunitz domain"/>
    <property type="match status" value="1"/>
</dbReference>